<reference evidence="13 14" key="1">
    <citation type="submission" date="2023-07" db="EMBL/GenBank/DDBJ databases">
        <title>Sequencing the genomes of 1000 actinobacteria strains.</title>
        <authorList>
            <person name="Klenk H.-P."/>
        </authorList>
    </citation>
    <scope>NUCLEOTIDE SEQUENCE [LARGE SCALE GENOMIC DNA]</scope>
    <source>
        <strain evidence="13 14">DSM 44711</strain>
    </source>
</reference>
<dbReference type="GO" id="GO:0046685">
    <property type="term" value="P:response to arsenic-containing substance"/>
    <property type="evidence" value="ECO:0007669"/>
    <property type="project" value="UniProtKB-KW"/>
</dbReference>
<organism evidence="13 14">
    <name type="scientific">Catenuloplanes niger</name>
    <dbReference type="NCBI Taxonomy" id="587534"/>
    <lineage>
        <taxon>Bacteria</taxon>
        <taxon>Bacillati</taxon>
        <taxon>Actinomycetota</taxon>
        <taxon>Actinomycetes</taxon>
        <taxon>Micromonosporales</taxon>
        <taxon>Micromonosporaceae</taxon>
        <taxon>Catenuloplanes</taxon>
    </lineage>
</organism>
<feature type="region of interest" description="Disordered" evidence="10">
    <location>
        <begin position="208"/>
        <end position="254"/>
    </location>
</feature>
<dbReference type="Proteomes" id="UP001183629">
    <property type="component" value="Unassembled WGS sequence"/>
</dbReference>
<dbReference type="EMBL" id="JAVDYC010000001">
    <property type="protein sequence ID" value="MDR7325493.1"/>
    <property type="molecule type" value="Genomic_DNA"/>
</dbReference>
<comment type="similarity">
    <text evidence="3">Belongs to the CitM (TC 2.A.11) transporter family.</text>
</comment>
<evidence type="ECO:0000256" key="3">
    <source>
        <dbReference type="ARBA" id="ARBA00009843"/>
    </source>
</evidence>
<dbReference type="PANTHER" id="PTHR43302">
    <property type="entry name" value="TRANSPORTER ARSB-RELATED"/>
    <property type="match status" value="1"/>
</dbReference>
<dbReference type="GO" id="GO:0005886">
    <property type="term" value="C:plasma membrane"/>
    <property type="evidence" value="ECO:0007669"/>
    <property type="project" value="UniProtKB-SubCell"/>
</dbReference>
<dbReference type="AlphaFoldDB" id="A0AAE3ZWP5"/>
<keyword evidence="4" id="KW-0813">Transport</keyword>
<evidence type="ECO:0000259" key="12">
    <source>
        <dbReference type="Pfam" id="PF03600"/>
    </source>
</evidence>
<keyword evidence="9 11" id="KW-0472">Membrane</keyword>
<dbReference type="PRINTS" id="PR00758">
    <property type="entry name" value="ARSENICPUMP"/>
</dbReference>
<feature type="transmembrane region" description="Helical" evidence="11">
    <location>
        <begin position="27"/>
        <end position="43"/>
    </location>
</feature>
<dbReference type="InterPro" id="IPR000802">
    <property type="entry name" value="Arsenical_pump_ArsB"/>
</dbReference>
<dbReference type="InterPro" id="IPR004680">
    <property type="entry name" value="Cit_transptr-like_dom"/>
</dbReference>
<sequence length="454" mass="46024">MGTVVALLILAAVLAFAVIRPRGLPEAAAAVPAALLVVLLGMVEPAEAWDEIVELAPTVAFLAAVLVLSALADEAGVFTWAGRLATARGAGSPRRLLGIVFVLASLVTAVLSLDATVVLLTPVVLRAARAMRAPTTPHVYACAHLANSASLLLPVSNLTNLLAFAASGLTFAGFAALMTLPWLTVIAAEYLIFRLFFRADLRIPTPDRTTAPAAAPAAPGAASGSPAAPGAAPAASAAPGRASGAPEPPAAPADPGVPRTALGVLAATLAGFPLGELAGVHPAWVATLGALVLAVPRLWRAPGAGSRRLLRAVHPAFLLFVPALGVVVLAVRDSGFGALVGHLVPEQATLPGLLAAATLAAVLANLLNNLPATLMLVPLTAGNPGLTLAVLLGVNLGPNLTYVGSLATLLWRQILHAHDHAPGNRRFTRLGAITVPVTLVTGTLTLWLALRLFG</sequence>
<feature type="transmembrane region" description="Helical" evidence="11">
    <location>
        <begin position="350"/>
        <end position="367"/>
    </location>
</feature>
<comment type="subcellular location">
    <subcellularLocation>
        <location evidence="1">Cell membrane</location>
        <topology evidence="1">Multi-pass membrane protein</topology>
    </subcellularLocation>
</comment>
<comment type="caution">
    <text evidence="13">The sequence shown here is derived from an EMBL/GenBank/DDBJ whole genome shotgun (WGS) entry which is preliminary data.</text>
</comment>
<accession>A0AAE3ZWP5</accession>
<feature type="domain" description="Citrate transporter-like" evidence="12">
    <location>
        <begin position="18"/>
        <end position="382"/>
    </location>
</feature>
<dbReference type="PANTHER" id="PTHR43302:SF5">
    <property type="entry name" value="TRANSPORTER ARSB-RELATED"/>
    <property type="match status" value="1"/>
</dbReference>
<proteinExistence type="inferred from homology"/>
<evidence type="ECO:0000256" key="11">
    <source>
        <dbReference type="SAM" id="Phobius"/>
    </source>
</evidence>
<evidence type="ECO:0000313" key="14">
    <source>
        <dbReference type="Proteomes" id="UP001183629"/>
    </source>
</evidence>
<evidence type="ECO:0000256" key="2">
    <source>
        <dbReference type="ARBA" id="ARBA00006433"/>
    </source>
</evidence>
<feature type="transmembrane region" description="Helical" evidence="11">
    <location>
        <begin position="161"/>
        <end position="193"/>
    </location>
</feature>
<dbReference type="GO" id="GO:0015105">
    <property type="term" value="F:arsenite transmembrane transporter activity"/>
    <property type="evidence" value="ECO:0007669"/>
    <property type="project" value="InterPro"/>
</dbReference>
<keyword evidence="5" id="KW-1003">Cell membrane</keyword>
<feature type="transmembrane region" description="Helical" evidence="11">
    <location>
        <begin position="400"/>
        <end position="418"/>
    </location>
</feature>
<comment type="similarity">
    <text evidence="2">Belongs to the ArsB family.</text>
</comment>
<evidence type="ECO:0000256" key="6">
    <source>
        <dbReference type="ARBA" id="ARBA00022692"/>
    </source>
</evidence>
<feature type="transmembrane region" description="Helical" evidence="11">
    <location>
        <begin position="96"/>
        <end position="125"/>
    </location>
</feature>
<evidence type="ECO:0000256" key="10">
    <source>
        <dbReference type="SAM" id="MobiDB-lite"/>
    </source>
</evidence>
<gene>
    <name evidence="13" type="ORF">J2S44_005743</name>
</gene>
<evidence type="ECO:0000256" key="4">
    <source>
        <dbReference type="ARBA" id="ARBA00022448"/>
    </source>
</evidence>
<feature type="transmembrane region" description="Helical" evidence="11">
    <location>
        <begin position="55"/>
        <end position="72"/>
    </location>
</feature>
<feature type="compositionally biased region" description="Low complexity" evidence="10">
    <location>
        <begin position="211"/>
        <end position="245"/>
    </location>
</feature>
<evidence type="ECO:0000256" key="8">
    <source>
        <dbReference type="ARBA" id="ARBA00022989"/>
    </source>
</evidence>
<feature type="transmembrane region" description="Helical" evidence="11">
    <location>
        <begin position="309"/>
        <end position="330"/>
    </location>
</feature>
<keyword evidence="8 11" id="KW-1133">Transmembrane helix</keyword>
<feature type="transmembrane region" description="Helical" evidence="11">
    <location>
        <begin position="430"/>
        <end position="450"/>
    </location>
</feature>
<keyword evidence="7" id="KW-0059">Arsenical resistance</keyword>
<evidence type="ECO:0000256" key="5">
    <source>
        <dbReference type="ARBA" id="ARBA00022475"/>
    </source>
</evidence>
<evidence type="ECO:0000256" key="9">
    <source>
        <dbReference type="ARBA" id="ARBA00023136"/>
    </source>
</evidence>
<keyword evidence="14" id="KW-1185">Reference proteome</keyword>
<keyword evidence="6 11" id="KW-0812">Transmembrane</keyword>
<name>A0AAE3ZWP5_9ACTN</name>
<evidence type="ECO:0000256" key="1">
    <source>
        <dbReference type="ARBA" id="ARBA00004651"/>
    </source>
</evidence>
<evidence type="ECO:0000313" key="13">
    <source>
        <dbReference type="EMBL" id="MDR7325493.1"/>
    </source>
</evidence>
<dbReference type="Pfam" id="PF03600">
    <property type="entry name" value="CitMHS"/>
    <property type="match status" value="1"/>
</dbReference>
<dbReference type="RefSeq" id="WP_310420266.1">
    <property type="nucleotide sequence ID" value="NZ_JAVDYC010000001.1"/>
</dbReference>
<evidence type="ECO:0000256" key="7">
    <source>
        <dbReference type="ARBA" id="ARBA00022849"/>
    </source>
</evidence>
<protein>
    <submittedName>
        <fullName evidence="13">Arsenical pump membrane protein</fullName>
    </submittedName>
</protein>